<organism evidence="8 9">
    <name type="scientific">Patellaria atrata CBS 101060</name>
    <dbReference type="NCBI Taxonomy" id="1346257"/>
    <lineage>
        <taxon>Eukaryota</taxon>
        <taxon>Fungi</taxon>
        <taxon>Dikarya</taxon>
        <taxon>Ascomycota</taxon>
        <taxon>Pezizomycotina</taxon>
        <taxon>Dothideomycetes</taxon>
        <taxon>Dothideomycetes incertae sedis</taxon>
        <taxon>Patellariales</taxon>
        <taxon>Patellariaceae</taxon>
        <taxon>Patellaria</taxon>
    </lineage>
</organism>
<dbReference type="AlphaFoldDB" id="A0A9P4VPI5"/>
<dbReference type="InterPro" id="IPR010675">
    <property type="entry name" value="Bin3_C"/>
</dbReference>
<dbReference type="InterPro" id="IPR024160">
    <property type="entry name" value="BIN3_SAM-bd_dom"/>
</dbReference>
<protein>
    <recommendedName>
        <fullName evidence="6">RNA methyltransferase</fullName>
        <ecNumber evidence="6">2.1.1.-</ecNumber>
    </recommendedName>
</protein>
<feature type="domain" description="Bin3-type SAM" evidence="7">
    <location>
        <begin position="28"/>
        <end position="276"/>
    </location>
</feature>
<dbReference type="CDD" id="cd02440">
    <property type="entry name" value="AdoMet_MTases"/>
    <property type="match status" value="1"/>
</dbReference>
<evidence type="ECO:0000256" key="4">
    <source>
        <dbReference type="ARBA" id="ARBA00022691"/>
    </source>
</evidence>
<dbReference type="GO" id="GO:0008173">
    <property type="term" value="F:RNA methyltransferase activity"/>
    <property type="evidence" value="ECO:0007669"/>
    <property type="project" value="UniProtKB-UniRule"/>
</dbReference>
<dbReference type="Pfam" id="PF06859">
    <property type="entry name" value="Bin3"/>
    <property type="match status" value="1"/>
</dbReference>
<keyword evidence="2 6" id="KW-0489">Methyltransferase</keyword>
<keyword evidence="3 6" id="KW-0808">Transferase</keyword>
<keyword evidence="9" id="KW-1185">Reference proteome</keyword>
<comment type="similarity">
    <text evidence="1 6">Belongs to the methyltransferase superfamily.</text>
</comment>
<gene>
    <name evidence="8" type="ORF">M501DRAFT_1025824</name>
</gene>
<proteinExistence type="inferred from homology"/>
<evidence type="ECO:0000256" key="6">
    <source>
        <dbReference type="RuleBase" id="RU367087"/>
    </source>
</evidence>
<dbReference type="InterPro" id="IPR041698">
    <property type="entry name" value="Methyltransf_25"/>
</dbReference>
<dbReference type="InterPro" id="IPR029063">
    <property type="entry name" value="SAM-dependent_MTases_sf"/>
</dbReference>
<dbReference type="GO" id="GO:0040031">
    <property type="term" value="P:snRNA modification"/>
    <property type="evidence" value="ECO:0007669"/>
    <property type="project" value="TreeGrafter"/>
</dbReference>
<sequence>MMIGNYQYYQGSNRHQPGPSANASHIRDKRLELIASLIPGFFDNKEILDLGCNAGNVAVWLGLAFNAKSVTGVDIDQNLISKARSHRSFQISRIRPSRALHEADLIYFPISAIIEHGHRETRENPAIDCHGFRLIKVSESRLADASLPALPKIEFVCEDWAVSENPRTSGPYDVILALSVVKWIHLEHQDDGLQVLFAKFSKCLSQNGFLVLEIQPWDSYQKAVKRGKSPHLHQNFDRLQIHPDQFADLLVHHGFKQILTSKDLPREIQVYRKMSK</sequence>
<dbReference type="GO" id="GO:0032259">
    <property type="term" value="P:methylation"/>
    <property type="evidence" value="ECO:0007669"/>
    <property type="project" value="UniProtKB-KW"/>
</dbReference>
<evidence type="ECO:0000313" key="9">
    <source>
        <dbReference type="Proteomes" id="UP000799429"/>
    </source>
</evidence>
<keyword evidence="4 5" id="KW-0949">S-adenosyl-L-methionine</keyword>
<accession>A0A9P4VPI5</accession>
<evidence type="ECO:0000259" key="7">
    <source>
        <dbReference type="PROSITE" id="PS51515"/>
    </source>
</evidence>
<dbReference type="InterPro" id="IPR039772">
    <property type="entry name" value="Bin3-like"/>
</dbReference>
<dbReference type="EMBL" id="MU006102">
    <property type="protein sequence ID" value="KAF2836772.1"/>
    <property type="molecule type" value="Genomic_DNA"/>
</dbReference>
<evidence type="ECO:0000256" key="5">
    <source>
        <dbReference type="PROSITE-ProRule" id="PRU00848"/>
    </source>
</evidence>
<name>A0A9P4VPI5_9PEZI</name>
<dbReference type="GO" id="GO:0017069">
    <property type="term" value="F:snRNA binding"/>
    <property type="evidence" value="ECO:0007669"/>
    <property type="project" value="TreeGrafter"/>
</dbReference>
<dbReference type="PROSITE" id="PS51515">
    <property type="entry name" value="BIN3_SAM"/>
    <property type="match status" value="1"/>
</dbReference>
<dbReference type="OrthoDB" id="540004at2759"/>
<evidence type="ECO:0000313" key="8">
    <source>
        <dbReference type="EMBL" id="KAF2836772.1"/>
    </source>
</evidence>
<dbReference type="Proteomes" id="UP000799429">
    <property type="component" value="Unassembled WGS sequence"/>
</dbReference>
<comment type="caution">
    <text evidence="8">The sequence shown here is derived from an EMBL/GenBank/DDBJ whole genome shotgun (WGS) entry which is preliminary data.</text>
</comment>
<dbReference type="GO" id="GO:0008171">
    <property type="term" value="F:O-methyltransferase activity"/>
    <property type="evidence" value="ECO:0007669"/>
    <property type="project" value="UniProtKB-UniRule"/>
</dbReference>
<dbReference type="PANTHER" id="PTHR12315:SF0">
    <property type="entry name" value="7SK SNRNA METHYLPHOSPHATE CAPPING ENZYME"/>
    <property type="match status" value="1"/>
</dbReference>
<dbReference type="EC" id="2.1.1.-" evidence="6"/>
<dbReference type="Gene3D" id="3.40.50.150">
    <property type="entry name" value="Vaccinia Virus protein VP39"/>
    <property type="match status" value="1"/>
</dbReference>
<evidence type="ECO:0000256" key="2">
    <source>
        <dbReference type="ARBA" id="ARBA00022603"/>
    </source>
</evidence>
<reference evidence="8" key="1">
    <citation type="journal article" date="2020" name="Stud. Mycol.">
        <title>101 Dothideomycetes genomes: a test case for predicting lifestyles and emergence of pathogens.</title>
        <authorList>
            <person name="Haridas S."/>
            <person name="Albert R."/>
            <person name="Binder M."/>
            <person name="Bloem J."/>
            <person name="Labutti K."/>
            <person name="Salamov A."/>
            <person name="Andreopoulos B."/>
            <person name="Baker S."/>
            <person name="Barry K."/>
            <person name="Bills G."/>
            <person name="Bluhm B."/>
            <person name="Cannon C."/>
            <person name="Castanera R."/>
            <person name="Culley D."/>
            <person name="Daum C."/>
            <person name="Ezra D."/>
            <person name="Gonzalez J."/>
            <person name="Henrissat B."/>
            <person name="Kuo A."/>
            <person name="Liang C."/>
            <person name="Lipzen A."/>
            <person name="Lutzoni F."/>
            <person name="Magnuson J."/>
            <person name="Mondo S."/>
            <person name="Nolan M."/>
            <person name="Ohm R."/>
            <person name="Pangilinan J."/>
            <person name="Park H.-J."/>
            <person name="Ramirez L."/>
            <person name="Alfaro M."/>
            <person name="Sun H."/>
            <person name="Tritt A."/>
            <person name="Yoshinaga Y."/>
            <person name="Zwiers L.-H."/>
            <person name="Turgeon B."/>
            <person name="Goodwin S."/>
            <person name="Spatafora J."/>
            <person name="Crous P."/>
            <person name="Grigoriev I."/>
        </authorList>
    </citation>
    <scope>NUCLEOTIDE SEQUENCE</scope>
    <source>
        <strain evidence="8">CBS 101060</strain>
    </source>
</reference>
<dbReference type="PANTHER" id="PTHR12315">
    <property type="entry name" value="BICOID-INTERACTING PROTEIN RELATED"/>
    <property type="match status" value="1"/>
</dbReference>
<dbReference type="Pfam" id="PF13649">
    <property type="entry name" value="Methyltransf_25"/>
    <property type="match status" value="1"/>
</dbReference>
<evidence type="ECO:0000256" key="3">
    <source>
        <dbReference type="ARBA" id="ARBA00022679"/>
    </source>
</evidence>
<dbReference type="SUPFAM" id="SSF53335">
    <property type="entry name" value="S-adenosyl-L-methionine-dependent methyltransferases"/>
    <property type="match status" value="1"/>
</dbReference>
<evidence type="ECO:0000256" key="1">
    <source>
        <dbReference type="ARBA" id="ARBA00008361"/>
    </source>
</evidence>